<sequence length="134" mass="14933">MSIGKVKPLTEEHDIVLIRWRVLRADNGTDRLVGARLDDFDGRVSSALTEFDRERMVATTRSGRVYLLQGPPGYNADAEYVWEFVCKRDGIKEFADVTREYYPASDVDANNVTEPSAAPSTTGTQHSSPIPKAQ</sequence>
<proteinExistence type="predicted"/>
<feature type="region of interest" description="Disordered" evidence="1">
    <location>
        <begin position="105"/>
        <end position="134"/>
    </location>
</feature>
<dbReference type="EMBL" id="CP014579">
    <property type="protein sequence ID" value="ANB77352.1"/>
    <property type="molecule type" value="Genomic_DNA"/>
</dbReference>
<feature type="compositionally biased region" description="Polar residues" evidence="1">
    <location>
        <begin position="108"/>
        <end position="128"/>
    </location>
</feature>
<organism evidence="2 3">
    <name type="scientific">Paraburkholderia phytofirmans OLGA172</name>
    <dbReference type="NCBI Taxonomy" id="1417228"/>
    <lineage>
        <taxon>Bacteria</taxon>
        <taxon>Pseudomonadati</taxon>
        <taxon>Pseudomonadota</taxon>
        <taxon>Betaproteobacteria</taxon>
        <taxon>Burkholderiales</taxon>
        <taxon>Burkholderiaceae</taxon>
        <taxon>Paraburkholderia</taxon>
    </lineage>
</organism>
<evidence type="ECO:0000313" key="3">
    <source>
        <dbReference type="Proteomes" id="UP000076852"/>
    </source>
</evidence>
<evidence type="ECO:0000256" key="1">
    <source>
        <dbReference type="SAM" id="MobiDB-lite"/>
    </source>
</evidence>
<dbReference type="Proteomes" id="UP000076852">
    <property type="component" value="Chromosome 2"/>
</dbReference>
<dbReference type="STRING" id="1804984.AYM40_35340"/>
<dbReference type="OrthoDB" id="8902190at2"/>
<reference evidence="2 3" key="1">
    <citation type="journal article" date="2016" name="Gene">
        <title>PacBio SMRT assembly of a complex multi-replicon genome reveals chlorocatechol degradative operon in a region of genome plasticity.</title>
        <authorList>
            <person name="Ricker N."/>
            <person name="Shen S.Y."/>
            <person name="Goordial J."/>
            <person name="Jin S."/>
            <person name="Fulthorpe R.R."/>
        </authorList>
    </citation>
    <scope>NUCLEOTIDE SEQUENCE [LARGE SCALE GENOMIC DNA]</scope>
    <source>
        <strain evidence="2 3">OLGA172</strain>
    </source>
</reference>
<dbReference type="RefSeq" id="WP_063500542.1">
    <property type="nucleotide sequence ID" value="NZ_CP014579.1"/>
</dbReference>
<name>A0A160FW02_9BURK</name>
<accession>A0A160FW02</accession>
<gene>
    <name evidence="2" type="ORF">AYM40_35340</name>
</gene>
<dbReference type="KEGG" id="buz:AYM40_35340"/>
<evidence type="ECO:0000313" key="2">
    <source>
        <dbReference type="EMBL" id="ANB77352.1"/>
    </source>
</evidence>
<dbReference type="AlphaFoldDB" id="A0A160FW02"/>
<keyword evidence="3" id="KW-1185">Reference proteome</keyword>
<protein>
    <submittedName>
        <fullName evidence="2">Uncharacterized protein</fullName>
    </submittedName>
</protein>